<dbReference type="EnsemblPlants" id="AET2Gv20340400.18">
    <property type="protein sequence ID" value="AET2Gv20340400.18"/>
    <property type="gene ID" value="AET2Gv20340400"/>
</dbReference>
<sequence>MSHCRQSKTHTQSTYLCLTSFKHILVAAPYSKHTWHHSNPSIREKQAAPRICHFPFLFEDYLQIKF</sequence>
<dbReference type="Proteomes" id="UP000015105">
    <property type="component" value="Chromosome 2D"/>
</dbReference>
<reference evidence="1" key="4">
    <citation type="submission" date="2019-03" db="UniProtKB">
        <authorList>
            <consortium name="EnsemblPlants"/>
        </authorList>
    </citation>
    <scope>IDENTIFICATION</scope>
</reference>
<protein>
    <submittedName>
        <fullName evidence="1">Uncharacterized protein</fullName>
    </submittedName>
</protein>
<reference evidence="2" key="1">
    <citation type="journal article" date="2014" name="Science">
        <title>Ancient hybridizations among the ancestral genomes of bread wheat.</title>
        <authorList>
            <consortium name="International Wheat Genome Sequencing Consortium,"/>
            <person name="Marcussen T."/>
            <person name="Sandve S.R."/>
            <person name="Heier L."/>
            <person name="Spannagl M."/>
            <person name="Pfeifer M."/>
            <person name="Jakobsen K.S."/>
            <person name="Wulff B.B."/>
            <person name="Steuernagel B."/>
            <person name="Mayer K.F."/>
            <person name="Olsen O.A."/>
        </authorList>
    </citation>
    <scope>NUCLEOTIDE SEQUENCE [LARGE SCALE GENOMIC DNA]</scope>
    <source>
        <strain evidence="2">cv. AL8/78</strain>
    </source>
</reference>
<reference evidence="2" key="2">
    <citation type="journal article" date="2017" name="Nat. Plants">
        <title>The Aegilops tauschii genome reveals multiple impacts of transposons.</title>
        <authorList>
            <person name="Zhao G."/>
            <person name="Zou C."/>
            <person name="Li K."/>
            <person name="Wang K."/>
            <person name="Li T."/>
            <person name="Gao L."/>
            <person name="Zhang X."/>
            <person name="Wang H."/>
            <person name="Yang Z."/>
            <person name="Liu X."/>
            <person name="Jiang W."/>
            <person name="Mao L."/>
            <person name="Kong X."/>
            <person name="Jiao Y."/>
            <person name="Jia J."/>
        </authorList>
    </citation>
    <scope>NUCLEOTIDE SEQUENCE [LARGE SCALE GENOMIC DNA]</scope>
    <source>
        <strain evidence="2">cv. AL8/78</strain>
    </source>
</reference>
<name>A0A453B2B6_AEGTS</name>
<reference evidence="1" key="3">
    <citation type="journal article" date="2017" name="Nature">
        <title>Genome sequence of the progenitor of the wheat D genome Aegilops tauschii.</title>
        <authorList>
            <person name="Luo M.C."/>
            <person name="Gu Y.Q."/>
            <person name="Puiu D."/>
            <person name="Wang H."/>
            <person name="Twardziok S.O."/>
            <person name="Deal K.R."/>
            <person name="Huo N."/>
            <person name="Zhu T."/>
            <person name="Wang L."/>
            <person name="Wang Y."/>
            <person name="McGuire P.E."/>
            <person name="Liu S."/>
            <person name="Long H."/>
            <person name="Ramasamy R.K."/>
            <person name="Rodriguez J.C."/>
            <person name="Van S.L."/>
            <person name="Yuan L."/>
            <person name="Wang Z."/>
            <person name="Xia Z."/>
            <person name="Xiao L."/>
            <person name="Anderson O.D."/>
            <person name="Ouyang S."/>
            <person name="Liang Y."/>
            <person name="Zimin A.V."/>
            <person name="Pertea G."/>
            <person name="Qi P."/>
            <person name="Bennetzen J.L."/>
            <person name="Dai X."/>
            <person name="Dawson M.W."/>
            <person name="Muller H.G."/>
            <person name="Kugler K."/>
            <person name="Rivarola-Duarte L."/>
            <person name="Spannagl M."/>
            <person name="Mayer K.F.X."/>
            <person name="Lu F.H."/>
            <person name="Bevan M.W."/>
            <person name="Leroy P."/>
            <person name="Li P."/>
            <person name="You F.M."/>
            <person name="Sun Q."/>
            <person name="Liu Z."/>
            <person name="Lyons E."/>
            <person name="Wicker T."/>
            <person name="Salzberg S.L."/>
            <person name="Devos K.M."/>
            <person name="Dvorak J."/>
        </authorList>
    </citation>
    <scope>NUCLEOTIDE SEQUENCE [LARGE SCALE GENOMIC DNA]</scope>
    <source>
        <strain evidence="1">cv. AL8/78</strain>
    </source>
</reference>
<reference evidence="1" key="5">
    <citation type="journal article" date="2021" name="G3 (Bethesda)">
        <title>Aegilops tauschii genome assembly Aet v5.0 features greater sequence contiguity and improved annotation.</title>
        <authorList>
            <person name="Wang L."/>
            <person name="Zhu T."/>
            <person name="Rodriguez J.C."/>
            <person name="Deal K.R."/>
            <person name="Dubcovsky J."/>
            <person name="McGuire P.E."/>
            <person name="Lux T."/>
            <person name="Spannagl M."/>
            <person name="Mayer K.F.X."/>
            <person name="Baldrich P."/>
            <person name="Meyers B.C."/>
            <person name="Huo N."/>
            <person name="Gu Y.Q."/>
            <person name="Zhou H."/>
            <person name="Devos K.M."/>
            <person name="Bennetzen J.L."/>
            <person name="Unver T."/>
            <person name="Budak H."/>
            <person name="Gulick P.J."/>
            <person name="Galiba G."/>
            <person name="Kalapos B."/>
            <person name="Nelson D.R."/>
            <person name="Li P."/>
            <person name="You F.M."/>
            <person name="Luo M.C."/>
            <person name="Dvorak J."/>
        </authorList>
    </citation>
    <scope>NUCLEOTIDE SEQUENCE [LARGE SCALE GENOMIC DNA]</scope>
    <source>
        <strain evidence="1">cv. AL8/78</strain>
    </source>
</reference>
<organism evidence="1 2">
    <name type="scientific">Aegilops tauschii subsp. strangulata</name>
    <name type="common">Goatgrass</name>
    <dbReference type="NCBI Taxonomy" id="200361"/>
    <lineage>
        <taxon>Eukaryota</taxon>
        <taxon>Viridiplantae</taxon>
        <taxon>Streptophyta</taxon>
        <taxon>Embryophyta</taxon>
        <taxon>Tracheophyta</taxon>
        <taxon>Spermatophyta</taxon>
        <taxon>Magnoliopsida</taxon>
        <taxon>Liliopsida</taxon>
        <taxon>Poales</taxon>
        <taxon>Poaceae</taxon>
        <taxon>BOP clade</taxon>
        <taxon>Pooideae</taxon>
        <taxon>Triticodae</taxon>
        <taxon>Triticeae</taxon>
        <taxon>Triticinae</taxon>
        <taxon>Aegilops</taxon>
    </lineage>
</organism>
<proteinExistence type="predicted"/>
<evidence type="ECO:0000313" key="1">
    <source>
        <dbReference type="EnsemblPlants" id="AET2Gv20340400.18"/>
    </source>
</evidence>
<dbReference type="Gramene" id="AET2Gv20340400.18">
    <property type="protein sequence ID" value="AET2Gv20340400.18"/>
    <property type="gene ID" value="AET2Gv20340400"/>
</dbReference>
<evidence type="ECO:0000313" key="2">
    <source>
        <dbReference type="Proteomes" id="UP000015105"/>
    </source>
</evidence>
<keyword evidence="2" id="KW-1185">Reference proteome</keyword>
<accession>A0A453B2B6</accession>
<dbReference type="AlphaFoldDB" id="A0A453B2B6"/>